<dbReference type="Proteomes" id="UP000483286">
    <property type="component" value="Unassembled WGS sequence"/>
</dbReference>
<evidence type="ECO:0000313" key="1">
    <source>
        <dbReference type="EMBL" id="MVN87537.1"/>
    </source>
</evidence>
<comment type="caution">
    <text evidence="1">The sequence shown here is derived from an EMBL/GenBank/DDBJ whole genome shotgun (WGS) entry which is preliminary data.</text>
</comment>
<gene>
    <name evidence="1" type="ORF">GO986_12250</name>
</gene>
<name>A0A7C9LMR3_9DEIO</name>
<sequence>MIHDEPEQVIAAFRGTDFRLTHSNPNFHETHYRIVGRPNTMVAAVDVRFNTLAEVRDLVWESPAHALMPGVLHYATQHRVFNGGVLGGYAAVQTYFRRKWWGIRRLNVLALCRELDIAPDQRSAWLEGARAYIALFWQTCEHRSASAAD</sequence>
<dbReference type="AlphaFoldDB" id="A0A7C9LMR3"/>
<dbReference type="RefSeq" id="WP_157459592.1">
    <property type="nucleotide sequence ID" value="NZ_WQLB01000015.1"/>
</dbReference>
<keyword evidence="2" id="KW-1185">Reference proteome</keyword>
<evidence type="ECO:0000313" key="2">
    <source>
        <dbReference type="Proteomes" id="UP000483286"/>
    </source>
</evidence>
<proteinExistence type="predicted"/>
<dbReference type="EMBL" id="WQLB01000015">
    <property type="protein sequence ID" value="MVN87537.1"/>
    <property type="molecule type" value="Genomic_DNA"/>
</dbReference>
<reference evidence="1 2" key="1">
    <citation type="submission" date="2019-12" db="EMBL/GenBank/DDBJ databases">
        <title>Deinococcus sp. HMF7620 Genome sequencing and assembly.</title>
        <authorList>
            <person name="Kang H."/>
            <person name="Kim H."/>
            <person name="Joh K."/>
        </authorList>
    </citation>
    <scope>NUCLEOTIDE SEQUENCE [LARGE SCALE GENOMIC DNA]</scope>
    <source>
        <strain evidence="1 2">HMF7620</strain>
    </source>
</reference>
<protein>
    <submittedName>
        <fullName evidence="1">Uncharacterized protein</fullName>
    </submittedName>
</protein>
<organism evidence="1 2">
    <name type="scientific">Deinococcus arboris</name>
    <dbReference type="NCBI Taxonomy" id="2682977"/>
    <lineage>
        <taxon>Bacteria</taxon>
        <taxon>Thermotogati</taxon>
        <taxon>Deinococcota</taxon>
        <taxon>Deinococci</taxon>
        <taxon>Deinococcales</taxon>
        <taxon>Deinococcaceae</taxon>
        <taxon>Deinococcus</taxon>
    </lineage>
</organism>
<accession>A0A7C9LMR3</accession>